<protein>
    <submittedName>
        <fullName evidence="1">Uncharacterized protein</fullName>
    </submittedName>
</protein>
<evidence type="ECO:0000313" key="1">
    <source>
        <dbReference type="EMBL" id="KAK3494549.1"/>
    </source>
</evidence>
<dbReference type="AlphaFoldDB" id="A0AAJ0MSH1"/>
<name>A0AAJ0MSH1_9PEZI</name>
<dbReference type="GeneID" id="87875764"/>
<sequence>MLFDVAFLAFQSARLAEWSFVFFLTWNRRKKETSVRTAQSGTQRLVDVLPQSMVSDRDERGDAKSDETMRCTTNEARQTTANKTSYTGKKREEKKVVWNRVKWVDGGVGSTKWNKQAGGGRGRNRCERQSALPEVMLGTSSRAAQQKAASSKETARVCRSLRREMISSRHGLGGYLDNDDEWHSSLAATQPHWKRPGTDPRQMNTPTKTHTALGSLHEPAVFGITLPTRYLSTLMNVAVGSSSAQVQGITPQRLPGIEYHVM</sequence>
<organism evidence="1 2">
    <name type="scientific">Neurospora hispaniola</name>
    <dbReference type="NCBI Taxonomy" id="588809"/>
    <lineage>
        <taxon>Eukaryota</taxon>
        <taxon>Fungi</taxon>
        <taxon>Dikarya</taxon>
        <taxon>Ascomycota</taxon>
        <taxon>Pezizomycotina</taxon>
        <taxon>Sordariomycetes</taxon>
        <taxon>Sordariomycetidae</taxon>
        <taxon>Sordariales</taxon>
        <taxon>Sordariaceae</taxon>
        <taxon>Neurospora</taxon>
    </lineage>
</organism>
<dbReference type="Proteomes" id="UP001285908">
    <property type="component" value="Unassembled WGS sequence"/>
</dbReference>
<comment type="caution">
    <text evidence="1">The sequence shown here is derived from an EMBL/GenBank/DDBJ whole genome shotgun (WGS) entry which is preliminary data.</text>
</comment>
<evidence type="ECO:0000313" key="2">
    <source>
        <dbReference type="Proteomes" id="UP001285908"/>
    </source>
</evidence>
<accession>A0AAJ0MSH1</accession>
<dbReference type="RefSeq" id="XP_062693978.1">
    <property type="nucleotide sequence ID" value="XM_062838142.1"/>
</dbReference>
<proteinExistence type="predicted"/>
<keyword evidence="2" id="KW-1185">Reference proteome</keyword>
<gene>
    <name evidence="1" type="ORF">B0T23DRAFT_394656</name>
</gene>
<reference evidence="1 2" key="1">
    <citation type="journal article" date="2023" name="Mol. Phylogenet. Evol.">
        <title>Genome-scale phylogeny and comparative genomics of the fungal order Sordariales.</title>
        <authorList>
            <person name="Hensen N."/>
            <person name="Bonometti L."/>
            <person name="Westerberg I."/>
            <person name="Brannstrom I.O."/>
            <person name="Guillou S."/>
            <person name="Cros-Aarteil S."/>
            <person name="Calhoun S."/>
            <person name="Haridas S."/>
            <person name="Kuo A."/>
            <person name="Mondo S."/>
            <person name="Pangilinan J."/>
            <person name="Riley R."/>
            <person name="LaButti K."/>
            <person name="Andreopoulos B."/>
            <person name="Lipzen A."/>
            <person name="Chen C."/>
            <person name="Yan M."/>
            <person name="Daum C."/>
            <person name="Ng V."/>
            <person name="Clum A."/>
            <person name="Steindorff A."/>
            <person name="Ohm R.A."/>
            <person name="Martin F."/>
            <person name="Silar P."/>
            <person name="Natvig D.O."/>
            <person name="Lalanne C."/>
            <person name="Gautier V."/>
            <person name="Ament-Velasquez S.L."/>
            <person name="Kruys A."/>
            <person name="Hutchinson M.I."/>
            <person name="Powell A.J."/>
            <person name="Barry K."/>
            <person name="Miller A.N."/>
            <person name="Grigoriev I.V."/>
            <person name="Debuchy R."/>
            <person name="Gladieux P."/>
            <person name="Hiltunen Thoren M."/>
            <person name="Johannesson H."/>
        </authorList>
    </citation>
    <scope>NUCLEOTIDE SEQUENCE [LARGE SCALE GENOMIC DNA]</scope>
    <source>
        <strain evidence="1 2">FGSC 10403</strain>
    </source>
</reference>
<dbReference type="EMBL" id="JAULSX010000003">
    <property type="protein sequence ID" value="KAK3494549.1"/>
    <property type="molecule type" value="Genomic_DNA"/>
</dbReference>